<keyword evidence="1" id="KW-1133">Transmembrane helix</keyword>
<proteinExistence type="predicted"/>
<accession>A0A2J0Q6T5</accession>
<evidence type="ECO:0000256" key="1">
    <source>
        <dbReference type="SAM" id="Phobius"/>
    </source>
</evidence>
<reference evidence="2 3" key="1">
    <citation type="submission" date="2017-09" db="EMBL/GenBank/DDBJ databases">
        <title>Depth-based differentiation of microbial function through sediment-hosted aquifers and enrichment of novel symbionts in the deep terrestrial subsurface.</title>
        <authorList>
            <person name="Probst A.J."/>
            <person name="Ladd B."/>
            <person name="Jarett J.K."/>
            <person name="Geller-Mcgrath D.E."/>
            <person name="Sieber C.M."/>
            <person name="Emerson J.B."/>
            <person name="Anantharaman K."/>
            <person name="Thomas B.C."/>
            <person name="Malmstrom R."/>
            <person name="Stieglmeier M."/>
            <person name="Klingl A."/>
            <person name="Woyke T."/>
            <person name="Ryan C.M."/>
            <person name="Banfield J.F."/>
        </authorList>
    </citation>
    <scope>NUCLEOTIDE SEQUENCE [LARGE SCALE GENOMIC DNA]</scope>
    <source>
        <strain evidence="2">CG10_big_fil_rev_8_21_14_0_10_36_16</strain>
    </source>
</reference>
<feature type="transmembrane region" description="Helical" evidence="1">
    <location>
        <begin position="14"/>
        <end position="36"/>
    </location>
</feature>
<dbReference type="EMBL" id="PCXQ01000005">
    <property type="protein sequence ID" value="PJE50659.1"/>
    <property type="molecule type" value="Genomic_DNA"/>
</dbReference>
<evidence type="ECO:0000313" key="2">
    <source>
        <dbReference type="EMBL" id="PJE50659.1"/>
    </source>
</evidence>
<evidence type="ECO:0000313" key="3">
    <source>
        <dbReference type="Proteomes" id="UP000228496"/>
    </source>
</evidence>
<evidence type="ECO:0008006" key="4">
    <source>
        <dbReference type="Google" id="ProtNLM"/>
    </source>
</evidence>
<dbReference type="AlphaFoldDB" id="A0A2J0Q6T5"/>
<protein>
    <recommendedName>
        <fullName evidence="4">Transglycosylase SLT domain-containing protein</fullName>
    </recommendedName>
</protein>
<gene>
    <name evidence="2" type="ORF">COV29_02905</name>
</gene>
<keyword evidence="1" id="KW-0472">Membrane</keyword>
<dbReference type="Gene3D" id="1.10.530.10">
    <property type="match status" value="1"/>
</dbReference>
<organism evidence="2 3">
    <name type="scientific">Candidatus Yanofskybacteria bacterium CG10_big_fil_rev_8_21_14_0_10_36_16</name>
    <dbReference type="NCBI Taxonomy" id="1975096"/>
    <lineage>
        <taxon>Bacteria</taxon>
        <taxon>Candidatus Yanofskyibacteriota</taxon>
    </lineage>
</organism>
<comment type="caution">
    <text evidence="2">The sequence shown here is derived from an EMBL/GenBank/DDBJ whole genome shotgun (WGS) entry which is preliminary data.</text>
</comment>
<dbReference type="InterPro" id="IPR023346">
    <property type="entry name" value="Lysozyme-like_dom_sf"/>
</dbReference>
<dbReference type="Proteomes" id="UP000228496">
    <property type="component" value="Unassembled WGS sequence"/>
</dbReference>
<name>A0A2J0Q6T5_9BACT</name>
<dbReference type="SUPFAM" id="SSF53955">
    <property type="entry name" value="Lysozyme-like"/>
    <property type="match status" value="1"/>
</dbReference>
<keyword evidence="1" id="KW-0812">Transmembrane</keyword>
<sequence length="421" mass="47584">MLHKFKNLSFTKKIIIISVASAFGGYFLLFGPTGFWDNFSKEIDVLNSFGLKGVIKKPNFSYVDKIDLGIDILEHSAPLDYKTDGGGNLISKQIAFAVLNINTGDVFEKRAWIRESDIENYKELGRISLVMENEGPDISIQPNWYNGFNSDYYIINRPEMVVVANKYLLPSSALPPSKRLGGAFTDIVYVPYSGGLHTEEVIEEGRRYLNELVYNAYKELEFLGVRSRTSRWNLATELVPENLVKNIIVIEHTDPDLFNRADIDGKENLLERVLVIIGGNKGRAYGLTGSSAGASGMAQFIRPTYEQMVRLYPEAELIDDYRLGMMDHHNAIKAMVLFFDRHVENLKNSIDRKDIVDALGISEEMLAASYNGGPARVVRSVNEYGLAWINVQLNSRSETIFRPETIAYIKKYQYVRGLGLF</sequence>